<comment type="similarity">
    <text evidence="2">Belongs to the aspartate/ornithine carbamoyltransferase superfamily. ATCase family.</text>
</comment>
<keyword evidence="5" id="KW-0665">Pyrimidine biosynthesis</keyword>
<dbReference type="Pfam" id="PF02729">
    <property type="entry name" value="OTCace_N"/>
    <property type="match status" value="1"/>
</dbReference>
<dbReference type="InterPro" id="IPR002082">
    <property type="entry name" value="Asp_carbamoyltransf"/>
</dbReference>
<feature type="domain" description="Aspartate/ornithine carbamoyltransferase Asp/Orn-binding" evidence="9">
    <location>
        <begin position="395"/>
        <end position="544"/>
    </location>
</feature>
<evidence type="ECO:0000259" key="10">
    <source>
        <dbReference type="Pfam" id="PF02729"/>
    </source>
</evidence>
<dbReference type="Gene3D" id="3.20.20.140">
    <property type="entry name" value="Metal-dependent hydrolases"/>
    <property type="match status" value="1"/>
</dbReference>
<dbReference type="GO" id="GO:0006207">
    <property type="term" value="P:'de novo' pyrimidine nucleobase biosynthetic process"/>
    <property type="evidence" value="ECO:0007669"/>
    <property type="project" value="InterPro"/>
</dbReference>
<dbReference type="Pfam" id="PF00185">
    <property type="entry name" value="OTCace"/>
    <property type="match status" value="1"/>
</dbReference>
<evidence type="ECO:0000256" key="5">
    <source>
        <dbReference type="ARBA" id="ARBA00022975"/>
    </source>
</evidence>
<dbReference type="FunFam" id="3.40.50.1370:FF:000002">
    <property type="entry name" value="Aspartate carbamoyltransferase 2"/>
    <property type="match status" value="1"/>
</dbReference>
<evidence type="ECO:0000313" key="11">
    <source>
        <dbReference type="EMBL" id="GFR62268.1"/>
    </source>
</evidence>
<dbReference type="GO" id="GO:0006221">
    <property type="term" value="P:pyrimidine nucleotide biosynthetic process"/>
    <property type="evidence" value="ECO:0007669"/>
    <property type="project" value="UniProtKB-KW"/>
</dbReference>
<dbReference type="GO" id="GO:0016810">
    <property type="term" value="F:hydrolase activity, acting on carbon-nitrogen (but not peptide) bonds"/>
    <property type="evidence" value="ECO:0007669"/>
    <property type="project" value="InterPro"/>
</dbReference>
<dbReference type="EC" id="2.1.3.2" evidence="3"/>
<dbReference type="EMBL" id="BMAT01007333">
    <property type="protein sequence ID" value="GFR62268.1"/>
    <property type="molecule type" value="Genomic_DNA"/>
</dbReference>
<evidence type="ECO:0000313" key="12">
    <source>
        <dbReference type="Proteomes" id="UP000762676"/>
    </source>
</evidence>
<sequence>PHTIEEKSAEKPPPGFPGLETMLPLLLTAVNDGRLTIEDLVLRLHTNPRRIFNLPEQPDTYVEVDLDCKWTIPKAMPYSKSKWTPFAGMKVQGAVRRVVLRGEVAVIDGEVLAPPGQGLDVKSLPPPVSPPPQRPDPAAFPHLSVQIPIVNGLPTSEPPSPRKNVPFYAEKTVPAPRTPKLPDSGAPSAFVAESPEHGSREKTDVHRDFHASHAEMLRSAQASYPFVPVLGHPQQPLHHHIPGLTGHHVTSVSNFTRDQLSGLFNLASNYKHAVLKDRQLDHVLKGKVLASMFFELSTRTSCSFTAAMQRLGGSVVHFNETTSSTKKGETLEDSVSMMAGYSDVIVIRHSTPGAVQNASKTSRKPVINAGDGVGEHPTQALLDVFTIREEIGTVKNLTVTMVGDLKNGRTVHSLAKLLTLYNVNLRYVAIEGLDMPADIVELVASRGLSQEYFSTLEEALPDTDVVYMTRIQKERFTSLDDYNKACNKLILTPELMTLAKKRMVVMHPLPRVFEISPSIDTDPRAAYFRQAENGMYVRMALLALVLGKC</sequence>
<protein>
    <recommendedName>
        <fullName evidence="3">aspartate carbamoyltransferase</fullName>
        <ecNumber evidence="3">2.1.3.2</ecNumber>
    </recommendedName>
</protein>
<dbReference type="PRINTS" id="PR00100">
    <property type="entry name" value="AOTCASE"/>
</dbReference>
<comment type="caution">
    <text evidence="11">The sequence shown here is derived from an EMBL/GenBank/DDBJ whole genome shotgun (WGS) entry which is preliminary data.</text>
</comment>
<dbReference type="SUPFAM" id="SSF51338">
    <property type="entry name" value="Composite domain of metallo-dependent hydrolases"/>
    <property type="match status" value="1"/>
</dbReference>
<dbReference type="FunFam" id="3.40.50.1370:FF:000005">
    <property type="entry name" value="CAD protein-like isoform X1"/>
    <property type="match status" value="1"/>
</dbReference>
<dbReference type="InterPro" id="IPR036901">
    <property type="entry name" value="Asp/Orn_carbamoylTrfase_sf"/>
</dbReference>
<keyword evidence="4" id="KW-0808">Transferase</keyword>
<organism evidence="11 12">
    <name type="scientific">Elysia marginata</name>
    <dbReference type="NCBI Taxonomy" id="1093978"/>
    <lineage>
        <taxon>Eukaryota</taxon>
        <taxon>Metazoa</taxon>
        <taxon>Spiralia</taxon>
        <taxon>Lophotrochozoa</taxon>
        <taxon>Mollusca</taxon>
        <taxon>Gastropoda</taxon>
        <taxon>Heterobranchia</taxon>
        <taxon>Euthyneura</taxon>
        <taxon>Panpulmonata</taxon>
        <taxon>Sacoglossa</taxon>
        <taxon>Placobranchoidea</taxon>
        <taxon>Plakobranchidae</taxon>
        <taxon>Elysia</taxon>
    </lineage>
</organism>
<evidence type="ECO:0000256" key="3">
    <source>
        <dbReference type="ARBA" id="ARBA00013008"/>
    </source>
</evidence>
<keyword evidence="12" id="KW-1185">Reference proteome</keyword>
<evidence type="ECO:0000259" key="9">
    <source>
        <dbReference type="Pfam" id="PF00185"/>
    </source>
</evidence>
<dbReference type="Proteomes" id="UP000762676">
    <property type="component" value="Unassembled WGS sequence"/>
</dbReference>
<evidence type="ECO:0000256" key="6">
    <source>
        <dbReference type="ARBA" id="ARBA00043884"/>
    </source>
</evidence>
<dbReference type="PANTHER" id="PTHR45753:SF6">
    <property type="entry name" value="ASPARTATE CARBAMOYLTRANSFERASE"/>
    <property type="match status" value="1"/>
</dbReference>
<feature type="non-terminal residue" evidence="11">
    <location>
        <position position="1"/>
    </location>
</feature>
<reference evidence="11 12" key="1">
    <citation type="journal article" date="2021" name="Elife">
        <title>Chloroplast acquisition without the gene transfer in kleptoplastic sea slugs, Plakobranchus ocellatus.</title>
        <authorList>
            <person name="Maeda T."/>
            <person name="Takahashi S."/>
            <person name="Yoshida T."/>
            <person name="Shimamura S."/>
            <person name="Takaki Y."/>
            <person name="Nagai Y."/>
            <person name="Toyoda A."/>
            <person name="Suzuki Y."/>
            <person name="Arimoto A."/>
            <person name="Ishii H."/>
            <person name="Satoh N."/>
            <person name="Nishiyama T."/>
            <person name="Hasebe M."/>
            <person name="Maruyama T."/>
            <person name="Minagawa J."/>
            <person name="Obokata J."/>
            <person name="Shigenobu S."/>
        </authorList>
    </citation>
    <scope>NUCLEOTIDE SEQUENCE [LARGE SCALE GENOMIC DNA]</scope>
</reference>
<evidence type="ECO:0000256" key="7">
    <source>
        <dbReference type="ARBA" id="ARBA00048859"/>
    </source>
</evidence>
<proteinExistence type="inferred from homology"/>
<dbReference type="HAMAP" id="MF_00001">
    <property type="entry name" value="Asp_carb_tr"/>
    <property type="match status" value="1"/>
</dbReference>
<feature type="domain" description="Aspartate/ornithine carbamoyltransferase carbamoyl-P binding" evidence="10">
    <location>
        <begin position="248"/>
        <end position="389"/>
    </location>
</feature>
<dbReference type="SUPFAM" id="SSF53671">
    <property type="entry name" value="Aspartate/ornithine carbamoyltransferase"/>
    <property type="match status" value="1"/>
</dbReference>
<dbReference type="GO" id="GO:0006520">
    <property type="term" value="P:amino acid metabolic process"/>
    <property type="evidence" value="ECO:0007669"/>
    <property type="project" value="InterPro"/>
</dbReference>
<evidence type="ECO:0000256" key="1">
    <source>
        <dbReference type="ARBA" id="ARBA00004852"/>
    </source>
</evidence>
<dbReference type="NCBIfam" id="TIGR00670">
    <property type="entry name" value="asp_carb_tr"/>
    <property type="match status" value="1"/>
</dbReference>
<dbReference type="GO" id="GO:0004070">
    <property type="term" value="F:aspartate carbamoyltransferase activity"/>
    <property type="evidence" value="ECO:0007669"/>
    <property type="project" value="UniProtKB-EC"/>
</dbReference>
<feature type="region of interest" description="Disordered" evidence="8">
    <location>
        <begin position="173"/>
        <end position="201"/>
    </location>
</feature>
<dbReference type="Gene3D" id="3.40.50.1370">
    <property type="entry name" value="Aspartate/ornithine carbamoyltransferase"/>
    <property type="match status" value="2"/>
</dbReference>
<dbReference type="NCBIfam" id="NF002032">
    <property type="entry name" value="PRK00856.1"/>
    <property type="match status" value="1"/>
</dbReference>
<name>A0AAV4EP93_9GAST</name>
<dbReference type="PRINTS" id="PR00101">
    <property type="entry name" value="ATCASE"/>
</dbReference>
<comment type="function">
    <text evidence="6">Catalyzes the condensation of carbamoyl phosphate and aspartate to form carbamoyl aspartate and inorganic phosphate, the committed step in the de novo pyrimidine nucleotide biosynthesis pathway.</text>
</comment>
<dbReference type="InterPro" id="IPR006132">
    <property type="entry name" value="Asp/Orn_carbamoyltranf_P-bd"/>
</dbReference>
<dbReference type="PANTHER" id="PTHR45753">
    <property type="entry name" value="ORNITHINE CARBAMOYLTRANSFERASE, MITOCHONDRIAL"/>
    <property type="match status" value="1"/>
</dbReference>
<dbReference type="PROSITE" id="PS00097">
    <property type="entry name" value="CARBAMOYLTRANSFERASE"/>
    <property type="match status" value="1"/>
</dbReference>
<evidence type="ECO:0000256" key="4">
    <source>
        <dbReference type="ARBA" id="ARBA00022679"/>
    </source>
</evidence>
<evidence type="ECO:0000256" key="2">
    <source>
        <dbReference type="ARBA" id="ARBA00008896"/>
    </source>
</evidence>
<gene>
    <name evidence="11" type="ORF">ElyMa_003577800</name>
</gene>
<evidence type="ECO:0000256" key="8">
    <source>
        <dbReference type="SAM" id="MobiDB-lite"/>
    </source>
</evidence>
<dbReference type="InterPro" id="IPR006130">
    <property type="entry name" value="Asp/Orn_carbamoylTrfase"/>
</dbReference>
<dbReference type="InterPro" id="IPR006131">
    <property type="entry name" value="Asp_carbamoyltransf_Asp/Orn-bd"/>
</dbReference>
<comment type="catalytic activity">
    <reaction evidence="7">
        <text>carbamoyl phosphate + L-aspartate = N-carbamoyl-L-aspartate + phosphate + H(+)</text>
        <dbReference type="Rhea" id="RHEA:20013"/>
        <dbReference type="ChEBI" id="CHEBI:15378"/>
        <dbReference type="ChEBI" id="CHEBI:29991"/>
        <dbReference type="ChEBI" id="CHEBI:32814"/>
        <dbReference type="ChEBI" id="CHEBI:43474"/>
        <dbReference type="ChEBI" id="CHEBI:58228"/>
        <dbReference type="EC" id="2.1.3.2"/>
    </reaction>
</comment>
<comment type="pathway">
    <text evidence="1">Pyrimidine metabolism; UMP biosynthesis via de novo pathway; (S)-dihydroorotate from bicarbonate: step 2/3.</text>
</comment>
<accession>A0AAV4EP93</accession>
<dbReference type="InterPro" id="IPR011059">
    <property type="entry name" value="Metal-dep_hydrolase_composite"/>
</dbReference>
<dbReference type="AlphaFoldDB" id="A0AAV4EP93"/>
<dbReference type="GO" id="GO:0016597">
    <property type="term" value="F:amino acid binding"/>
    <property type="evidence" value="ECO:0007669"/>
    <property type="project" value="InterPro"/>
</dbReference>